<reference evidence="20" key="2">
    <citation type="journal article" date="2017" name="Cell">
        <title>Insights into land plant evolution garnered from the Marchantia polymorpha genome.</title>
        <authorList>
            <person name="Bowman J.L."/>
            <person name="Kohchi T."/>
            <person name="Yamato K.T."/>
            <person name="Jenkins J."/>
            <person name="Shu S."/>
            <person name="Ishizaki K."/>
            <person name="Yamaoka S."/>
            <person name="Nishihama R."/>
            <person name="Nakamura Y."/>
            <person name="Berger F."/>
            <person name="Adam C."/>
            <person name="Aki S.S."/>
            <person name="Althoff F."/>
            <person name="Araki T."/>
            <person name="Arteaga-Vazquez M.A."/>
            <person name="Balasubrmanian S."/>
            <person name="Barry K."/>
            <person name="Bauer D."/>
            <person name="Boehm C.R."/>
            <person name="Briginshaw L."/>
            <person name="Caballero-Perez J."/>
            <person name="Catarino B."/>
            <person name="Chen F."/>
            <person name="Chiyoda S."/>
            <person name="Chovatia M."/>
            <person name="Davies K.M."/>
            <person name="Delmans M."/>
            <person name="Demura T."/>
            <person name="Dierschke T."/>
            <person name="Dolan L."/>
            <person name="Dorantes-Acosta A.E."/>
            <person name="Eklund D.M."/>
            <person name="Florent S.N."/>
            <person name="Flores-Sandoval E."/>
            <person name="Fujiyama A."/>
            <person name="Fukuzawa H."/>
            <person name="Galik B."/>
            <person name="Grimanelli D."/>
            <person name="Grimwood J."/>
            <person name="Grossniklaus U."/>
            <person name="Hamada T."/>
            <person name="Haseloff J."/>
            <person name="Hetherington A.J."/>
            <person name="Higo A."/>
            <person name="Hirakawa Y."/>
            <person name="Hundley H.N."/>
            <person name="Ikeda Y."/>
            <person name="Inoue K."/>
            <person name="Inoue S.I."/>
            <person name="Ishida S."/>
            <person name="Jia Q."/>
            <person name="Kakita M."/>
            <person name="Kanazawa T."/>
            <person name="Kawai Y."/>
            <person name="Kawashima T."/>
            <person name="Kennedy M."/>
            <person name="Kinose K."/>
            <person name="Kinoshita T."/>
            <person name="Kohara Y."/>
            <person name="Koide E."/>
            <person name="Komatsu K."/>
            <person name="Kopischke S."/>
            <person name="Kubo M."/>
            <person name="Kyozuka J."/>
            <person name="Lagercrantz U."/>
            <person name="Lin S.S."/>
            <person name="Lindquist E."/>
            <person name="Lipzen A.M."/>
            <person name="Lu C.W."/>
            <person name="De Luna E."/>
            <person name="Martienssen R.A."/>
            <person name="Minamino N."/>
            <person name="Mizutani M."/>
            <person name="Mizutani M."/>
            <person name="Mochizuki N."/>
            <person name="Monte I."/>
            <person name="Mosher R."/>
            <person name="Nagasaki H."/>
            <person name="Nakagami H."/>
            <person name="Naramoto S."/>
            <person name="Nishitani K."/>
            <person name="Ohtani M."/>
            <person name="Okamoto T."/>
            <person name="Okumura M."/>
            <person name="Phillips J."/>
            <person name="Pollak B."/>
            <person name="Reinders A."/>
            <person name="Rovekamp M."/>
            <person name="Sano R."/>
            <person name="Sawa S."/>
            <person name="Schmid M.W."/>
            <person name="Shirakawa M."/>
            <person name="Solano R."/>
            <person name="Spunde A."/>
            <person name="Suetsugu N."/>
            <person name="Sugano S."/>
            <person name="Sugiyama A."/>
            <person name="Sun R."/>
            <person name="Suzuki Y."/>
            <person name="Takenaka M."/>
            <person name="Takezawa D."/>
            <person name="Tomogane H."/>
            <person name="Tsuzuki M."/>
            <person name="Ueda T."/>
            <person name="Umeda M."/>
            <person name="Ward J.M."/>
            <person name="Watanabe Y."/>
            <person name="Yazaki K."/>
            <person name="Yokoyama R."/>
            <person name="Yoshitake Y."/>
            <person name="Yotsui I."/>
            <person name="Zachgo S."/>
            <person name="Schmutz J."/>
        </authorList>
    </citation>
    <scope>NUCLEOTIDE SEQUENCE [LARGE SCALE GENOMIC DNA]</scope>
    <source>
        <strain evidence="20">Tak-1</strain>
    </source>
</reference>
<dbReference type="Gene3D" id="3.30.50.10">
    <property type="entry name" value="Erythroid Transcription Factor GATA-1, subunit A"/>
    <property type="match status" value="1"/>
</dbReference>
<accession>Q6J3Q5</accession>
<dbReference type="Gramene" id="MpVg00300.1">
    <property type="protein sequence ID" value="MpVg00300.1.cds"/>
    <property type="gene ID" value="MpVg00300"/>
</dbReference>
<dbReference type="PROSITE" id="PS50114">
    <property type="entry name" value="GATA_ZN_FINGER_2"/>
    <property type="match status" value="1"/>
</dbReference>
<evidence type="ECO:0000256" key="9">
    <source>
        <dbReference type="ARBA" id="ARBA00023159"/>
    </source>
</evidence>
<evidence type="ECO:0000256" key="1">
    <source>
        <dbReference type="ARBA" id="ARBA00002206"/>
    </source>
</evidence>
<keyword evidence="8" id="KW-0238">DNA-binding</keyword>
<dbReference type="GO" id="GO:0005634">
    <property type="term" value="C:nucleus"/>
    <property type="evidence" value="ECO:0007669"/>
    <property type="project" value="UniProtKB-SubCell"/>
</dbReference>
<protein>
    <submittedName>
        <fullName evidence="18">Male-specific transcription factor M88B7.2</fullName>
    </submittedName>
</protein>
<feature type="domain" description="Tify" evidence="17">
    <location>
        <begin position="131"/>
        <end position="166"/>
    </location>
</feature>
<evidence type="ECO:0000256" key="3">
    <source>
        <dbReference type="ARBA" id="ARBA00007722"/>
    </source>
</evidence>
<dbReference type="InterPro" id="IPR045280">
    <property type="entry name" value="TIFY-like"/>
</dbReference>
<keyword evidence="9" id="KW-0010">Activator</keyword>
<dbReference type="PROSITE" id="PS51017">
    <property type="entry name" value="CCT"/>
    <property type="match status" value="1"/>
</dbReference>
<evidence type="ECO:0000256" key="5">
    <source>
        <dbReference type="ARBA" id="ARBA00022771"/>
    </source>
</evidence>
<dbReference type="GO" id="GO:0043565">
    <property type="term" value="F:sequence-specific DNA binding"/>
    <property type="evidence" value="ECO:0007669"/>
    <property type="project" value="InterPro"/>
</dbReference>
<reference evidence="18" key="1">
    <citation type="submission" date="2004-04" db="EMBL/GenBank/DDBJ databases">
        <title>Marchantia polymorpha putative male-specific transcription factor derived from Y chromosome.</title>
        <authorList>
            <person name="Choi S.H."/>
            <person name="Ishizaki K."/>
            <person name="Shimizu-Ueda Y."/>
            <person name="Okada S."/>
            <person name="Yamamoto M."/>
            <person name="Fujisawa M."/>
            <person name="Yamato K.T."/>
            <person name="Fukuzawa H."/>
            <person name="Ohyama K."/>
            <person name="Park Y.I."/>
        </authorList>
    </citation>
    <scope>NUCLEOTIDE SEQUENCE</scope>
</reference>
<dbReference type="CDD" id="cd00202">
    <property type="entry name" value="ZnF_GATA"/>
    <property type="match status" value="1"/>
</dbReference>
<keyword evidence="7" id="KW-0805">Transcription regulation</keyword>
<evidence type="ECO:0000256" key="14">
    <source>
        <dbReference type="SAM" id="MobiDB-lite"/>
    </source>
</evidence>
<dbReference type="SUPFAM" id="SSF57716">
    <property type="entry name" value="Glucocorticoid receptor-like (DNA-binding domain)"/>
    <property type="match status" value="1"/>
</dbReference>
<gene>
    <name evidence="18" type="primary">M88B7.2</name>
    <name evidence="19" type="ORF">MARPO_YB0021</name>
</gene>
<dbReference type="PROSITE" id="PS00344">
    <property type="entry name" value="GATA_ZN_FINGER_1"/>
    <property type="match status" value="1"/>
</dbReference>
<feature type="compositionally biased region" description="Basic residues" evidence="14">
    <location>
        <begin position="76"/>
        <end position="86"/>
    </location>
</feature>
<dbReference type="Proteomes" id="UP000244005">
    <property type="component" value="Chromosome Y"/>
</dbReference>
<comment type="similarity">
    <text evidence="3">Belongs to the type IV zinc-finger family. Class C subfamily.</text>
</comment>
<evidence type="ECO:0000259" key="15">
    <source>
        <dbReference type="PROSITE" id="PS50114"/>
    </source>
</evidence>
<evidence type="ECO:0000256" key="11">
    <source>
        <dbReference type="ARBA" id="ARBA00023242"/>
    </source>
</evidence>
<evidence type="ECO:0000256" key="8">
    <source>
        <dbReference type="ARBA" id="ARBA00023125"/>
    </source>
</evidence>
<keyword evidence="10" id="KW-0804">Transcription</keyword>
<feature type="region of interest" description="Disordered" evidence="14">
    <location>
        <begin position="76"/>
        <end position="128"/>
    </location>
</feature>
<feature type="domain" description="GATA-type" evidence="15">
    <location>
        <begin position="270"/>
        <end position="318"/>
    </location>
</feature>
<evidence type="ECO:0000259" key="17">
    <source>
        <dbReference type="PROSITE" id="PS51320"/>
    </source>
</evidence>
<evidence type="ECO:0000256" key="2">
    <source>
        <dbReference type="ARBA" id="ARBA00004123"/>
    </source>
</evidence>
<dbReference type="GO" id="GO:0006355">
    <property type="term" value="P:regulation of DNA-templated transcription"/>
    <property type="evidence" value="ECO:0007669"/>
    <property type="project" value="InterPro"/>
</dbReference>
<dbReference type="PROSITE" id="PS51320">
    <property type="entry name" value="TIFY"/>
    <property type="match status" value="1"/>
</dbReference>
<keyword evidence="6" id="KW-0862">Zinc</keyword>
<feature type="compositionally biased region" description="Acidic residues" evidence="14">
    <location>
        <begin position="98"/>
        <end position="111"/>
    </location>
</feature>
<feature type="region of interest" description="Disordered" evidence="14">
    <location>
        <begin position="356"/>
        <end position="393"/>
    </location>
</feature>
<dbReference type="Pfam" id="PF06203">
    <property type="entry name" value="CCT"/>
    <property type="match status" value="1"/>
</dbReference>
<dbReference type="Pfam" id="PF06200">
    <property type="entry name" value="tify"/>
    <property type="match status" value="1"/>
</dbReference>
<sequence>MSDADHIAQAIHAHHTMHSHTLGHSHGLSIGHSHGHHAQPHDLHHVQQQAQVEAEAQAQAEAQVHESAELVRHGHVHGHNGHAHGLHHGEDNGVGVDDHDDDPGDEEGLDEAEMHSDGAHPGDAPNQLAVRNQGTTQLTLSYQGEVYVFDTVPPEKVQAVLLLLGGREIPPGMSGVNVSGHHHTNKGVSELPARMNMPQRLASLTRFREKRKERCYDKKIRYTVRKEVAQRMQRKKGQFASSRTLGEEGGPVSSWDGSQIPGQQVGTGVGQQEVTCVHCGIGERSTPMMRRGPSGPRTLCNACGLMWANKGVLRDLSKNPPLPGAPQQPHMLHQQQIIMRQQQQIAALQHSLEHVPQNGTESGMGSQQMELELQHNRESQPSSADGGTAVATA</sequence>
<dbReference type="AlphaFoldDB" id="Q6J3Q5"/>
<organism evidence="18">
    <name type="scientific">Marchantia polymorpha</name>
    <name type="common">Common liverwort</name>
    <name type="synonym">Marchantia aquatica</name>
    <dbReference type="NCBI Taxonomy" id="3197"/>
    <lineage>
        <taxon>Eukaryota</taxon>
        <taxon>Viridiplantae</taxon>
        <taxon>Streptophyta</taxon>
        <taxon>Embryophyta</taxon>
        <taxon>Marchantiophyta</taxon>
        <taxon>Marchantiopsida</taxon>
        <taxon>Marchantiidae</taxon>
        <taxon>Marchantiales</taxon>
        <taxon>Marchantiaceae</taxon>
        <taxon>Marchantia</taxon>
    </lineage>
</organism>
<feature type="compositionally biased region" description="Polar residues" evidence="14">
    <location>
        <begin position="357"/>
        <end position="369"/>
    </location>
</feature>
<dbReference type="Pfam" id="PF00320">
    <property type="entry name" value="GATA"/>
    <property type="match status" value="1"/>
</dbReference>
<dbReference type="GO" id="GO:0008270">
    <property type="term" value="F:zinc ion binding"/>
    <property type="evidence" value="ECO:0007669"/>
    <property type="project" value="UniProtKB-KW"/>
</dbReference>
<comment type="subcellular location">
    <subcellularLocation>
        <location evidence="2 13">Nucleus</location>
    </subcellularLocation>
</comment>
<keyword evidence="11 13" id="KW-0539">Nucleus</keyword>
<evidence type="ECO:0000256" key="6">
    <source>
        <dbReference type="ARBA" id="ARBA00022833"/>
    </source>
</evidence>
<evidence type="ECO:0000313" key="18">
    <source>
        <dbReference type="EMBL" id="AAT12424.1"/>
    </source>
</evidence>
<keyword evidence="5 12" id="KW-0863">Zinc-finger</keyword>
<dbReference type="InterPro" id="IPR010402">
    <property type="entry name" value="CCT_domain"/>
</dbReference>
<dbReference type="OMA" id="MHHHVHY"/>
<dbReference type="InterPro" id="IPR013088">
    <property type="entry name" value="Znf_NHR/GATA"/>
</dbReference>
<dbReference type="InterPro" id="IPR000679">
    <property type="entry name" value="Znf_GATA"/>
</dbReference>
<dbReference type="SMART" id="SM00401">
    <property type="entry name" value="ZnF_GATA"/>
    <property type="match status" value="1"/>
</dbReference>
<dbReference type="OrthoDB" id="2162994at2759"/>
<feature type="region of interest" description="Disordered" evidence="14">
    <location>
        <begin position="15"/>
        <end position="64"/>
    </location>
</feature>
<dbReference type="EMBL" id="KZ772945">
    <property type="protein sequence ID" value="PTQ26072.1"/>
    <property type="molecule type" value="Genomic_DNA"/>
</dbReference>
<reference evidence="19" key="3">
    <citation type="submission" date="2017-12" db="EMBL/GenBank/DDBJ databases">
        <title>WGS assembly of Marchantia polymorpha.</title>
        <authorList>
            <person name="Bowman J.L."/>
            <person name="Kohchi T."/>
            <person name="Yamato K.T."/>
            <person name="Jenkins J."/>
            <person name="Shu S."/>
            <person name="Ishizaki K."/>
            <person name="Yamaoka S."/>
            <person name="Nishihama R."/>
            <person name="Nakamura Y."/>
            <person name="Berger F."/>
            <person name="Adam C."/>
            <person name="Aki S.S."/>
            <person name="Althoff F."/>
            <person name="Araki T."/>
            <person name="Arteaga-Vazquez M.A."/>
            <person name="Balasubrmanian S."/>
            <person name="Bauer D."/>
            <person name="Boehm C.R."/>
            <person name="Briginshaw L."/>
            <person name="Caballero-Perez J."/>
            <person name="Catarino B."/>
            <person name="Chen F."/>
            <person name="Chiyoda S."/>
            <person name="Chovatia M."/>
            <person name="Davies K.M."/>
            <person name="Delmans M."/>
            <person name="Demura T."/>
            <person name="Dierschke T."/>
            <person name="Dolan L."/>
            <person name="Dorantes-Acosta A.E."/>
            <person name="Eklund D.M."/>
            <person name="Florent S.N."/>
            <person name="Flores-Sandoval E."/>
            <person name="Fujiyama A."/>
            <person name="Fukuzawa H."/>
            <person name="Galik B."/>
            <person name="Grimanelli D."/>
            <person name="Grimwood J."/>
            <person name="Grossniklaus U."/>
            <person name="Hamada T."/>
            <person name="Haseloff J."/>
            <person name="Hetherington A.J."/>
            <person name="Higo A."/>
            <person name="Hirakawa Y."/>
            <person name="Hundley H.N."/>
            <person name="Ikeda Y."/>
            <person name="Inoue K."/>
            <person name="Inoue S."/>
            <person name="Ishida S."/>
            <person name="Jia Q."/>
            <person name="Kakita M."/>
            <person name="Kanazawa T."/>
            <person name="Kawai Y."/>
            <person name="Kawashima T."/>
            <person name="Kennedy M."/>
            <person name="Kinose K."/>
            <person name="Kinoshita T."/>
            <person name="Kohara Y."/>
            <person name="Koide E."/>
            <person name="Komatsu K."/>
            <person name="Kopischke S."/>
            <person name="Kubo M."/>
            <person name="Kyozuka J."/>
            <person name="Lagercrantz U."/>
            <person name="Lin S.S."/>
            <person name="Lindquist E."/>
            <person name="Lipzen A.M."/>
            <person name="Lu C."/>
            <person name="Luna E.D."/>
            <person name="Martienssen R.A."/>
            <person name="Minamino N."/>
            <person name="Mizutani M."/>
            <person name="Mizutani M."/>
            <person name="Mochizuki N."/>
            <person name="Monte I."/>
            <person name="Mosher R."/>
            <person name="Nagasaki H."/>
            <person name="Nakagami H."/>
            <person name="Naramoto S."/>
            <person name="Nishitani K."/>
            <person name="Ohtani M."/>
            <person name="Okamoto T."/>
            <person name="Okumura M."/>
            <person name="Phillips J."/>
            <person name="Pollak B."/>
            <person name="Reinders A."/>
            <person name="Roevekamp M."/>
            <person name="Sano R."/>
            <person name="Sawa S."/>
            <person name="Schmid M.W."/>
            <person name="Shirakawa M."/>
            <person name="Solano R."/>
            <person name="Spunde A."/>
            <person name="Suetsugu N."/>
            <person name="Sugano S."/>
            <person name="Sugiyama A."/>
            <person name="Sun R."/>
            <person name="Suzuki Y."/>
            <person name="Takenaka M."/>
            <person name="Takezawa D."/>
            <person name="Tomogane H."/>
            <person name="Tsuzuki M."/>
            <person name="Ueda T."/>
            <person name="Umeda M."/>
            <person name="Ward J.M."/>
            <person name="Watanabe Y."/>
            <person name="Yazaki K."/>
            <person name="Yokoyama R."/>
            <person name="Yoshitake Y."/>
            <person name="Yotsui I."/>
            <person name="Zachgo S."/>
            <person name="Schmutz J."/>
        </authorList>
    </citation>
    <scope>NUCLEOTIDE SEQUENCE [LARGE SCALE GENOMIC DNA]</scope>
    <source>
        <strain evidence="19">Tak-1</strain>
    </source>
</reference>
<evidence type="ECO:0000256" key="10">
    <source>
        <dbReference type="ARBA" id="ARBA00023163"/>
    </source>
</evidence>
<proteinExistence type="evidence at transcript level"/>
<evidence type="ECO:0000259" key="16">
    <source>
        <dbReference type="PROSITE" id="PS51017"/>
    </source>
</evidence>
<keyword evidence="4" id="KW-0479">Metal-binding</keyword>
<dbReference type="PANTHER" id="PTHR46125">
    <property type="entry name" value="GATA TRANSCRIPTION FACTOR 28"/>
    <property type="match status" value="1"/>
</dbReference>
<comment type="function">
    <text evidence="1">Transcriptional activator that specifically binds 5'-GATA-3' or 5'-GAT-3' motifs within gene promoters.</text>
</comment>
<evidence type="ECO:0000256" key="13">
    <source>
        <dbReference type="PROSITE-ProRule" id="PRU00357"/>
    </source>
</evidence>
<name>Q6J3Q5_MARPO</name>
<evidence type="ECO:0000256" key="12">
    <source>
        <dbReference type="PROSITE-ProRule" id="PRU00094"/>
    </source>
</evidence>
<feature type="domain" description="CCT" evidence="16">
    <location>
        <begin position="200"/>
        <end position="242"/>
    </location>
</feature>
<dbReference type="PANTHER" id="PTHR46125:SF27">
    <property type="entry name" value="GATA TRANSCRIPTION FACTOR 28"/>
    <property type="match status" value="1"/>
</dbReference>
<keyword evidence="20" id="KW-1185">Reference proteome</keyword>
<evidence type="ECO:0000256" key="7">
    <source>
        <dbReference type="ARBA" id="ARBA00023015"/>
    </source>
</evidence>
<feature type="region of interest" description="Disordered" evidence="14">
    <location>
        <begin position="233"/>
        <end position="255"/>
    </location>
</feature>
<dbReference type="InterPro" id="IPR010399">
    <property type="entry name" value="Tify_dom"/>
</dbReference>
<evidence type="ECO:0000256" key="4">
    <source>
        <dbReference type="ARBA" id="ARBA00022723"/>
    </source>
</evidence>
<evidence type="ECO:0000313" key="20">
    <source>
        <dbReference type="Proteomes" id="UP000244005"/>
    </source>
</evidence>
<feature type="compositionally biased region" description="Low complexity" evidence="14">
    <location>
        <begin position="46"/>
        <end position="62"/>
    </location>
</feature>
<dbReference type="SMART" id="SM00979">
    <property type="entry name" value="TIFY"/>
    <property type="match status" value="1"/>
</dbReference>
<dbReference type="EMBL" id="AY603044">
    <property type="protein sequence ID" value="AAT12424.1"/>
    <property type="molecule type" value="mRNA"/>
</dbReference>
<evidence type="ECO:0000313" key="19">
    <source>
        <dbReference type="EMBL" id="PTQ26072.1"/>
    </source>
</evidence>